<name>A0AB39SFZ3_9ACTN</name>
<organism evidence="3">
    <name type="scientific">Streptomyces sp. R35</name>
    <dbReference type="NCBI Taxonomy" id="3238630"/>
    <lineage>
        <taxon>Bacteria</taxon>
        <taxon>Bacillati</taxon>
        <taxon>Actinomycetota</taxon>
        <taxon>Actinomycetes</taxon>
        <taxon>Kitasatosporales</taxon>
        <taxon>Streptomycetaceae</taxon>
        <taxon>Streptomyces</taxon>
    </lineage>
</organism>
<feature type="domain" description="Flavin reductase like" evidence="2">
    <location>
        <begin position="12"/>
        <end position="156"/>
    </location>
</feature>
<gene>
    <name evidence="3" type="ORF">AB5J50_32375</name>
</gene>
<evidence type="ECO:0000313" key="3">
    <source>
        <dbReference type="EMBL" id="XDQ65151.1"/>
    </source>
</evidence>
<dbReference type="GO" id="GO:0042602">
    <property type="term" value="F:riboflavin reductase (NADPH) activity"/>
    <property type="evidence" value="ECO:0007669"/>
    <property type="project" value="TreeGrafter"/>
</dbReference>
<dbReference type="EC" id="1.-.-.-" evidence="3"/>
<dbReference type="Pfam" id="PF01613">
    <property type="entry name" value="Flavin_Reduct"/>
    <property type="match status" value="1"/>
</dbReference>
<dbReference type="GO" id="GO:0010181">
    <property type="term" value="F:FMN binding"/>
    <property type="evidence" value="ECO:0007669"/>
    <property type="project" value="InterPro"/>
</dbReference>
<dbReference type="GO" id="GO:0006208">
    <property type="term" value="P:pyrimidine nucleobase catabolic process"/>
    <property type="evidence" value="ECO:0007669"/>
    <property type="project" value="TreeGrafter"/>
</dbReference>
<protein>
    <submittedName>
        <fullName evidence="3">Flavin reductase family protein</fullName>
        <ecNumber evidence="3">1.-.-.-</ecNumber>
    </submittedName>
</protein>
<dbReference type="PANTHER" id="PTHR30466:SF1">
    <property type="entry name" value="FMN REDUCTASE (NADH) RUTF"/>
    <property type="match status" value="1"/>
</dbReference>
<evidence type="ECO:0000256" key="1">
    <source>
        <dbReference type="ARBA" id="ARBA00023002"/>
    </source>
</evidence>
<dbReference type="InterPro" id="IPR002563">
    <property type="entry name" value="Flavin_Rdtase-like_dom"/>
</dbReference>
<dbReference type="SUPFAM" id="SSF50475">
    <property type="entry name" value="FMN-binding split barrel"/>
    <property type="match status" value="1"/>
</dbReference>
<accession>A0AB39SFZ3</accession>
<dbReference type="InterPro" id="IPR012349">
    <property type="entry name" value="Split_barrel_FMN-bd"/>
</dbReference>
<dbReference type="InterPro" id="IPR050268">
    <property type="entry name" value="NADH-dep_flavin_reductase"/>
</dbReference>
<dbReference type="PANTHER" id="PTHR30466">
    <property type="entry name" value="FLAVIN REDUCTASE"/>
    <property type="match status" value="1"/>
</dbReference>
<keyword evidence="1 3" id="KW-0560">Oxidoreductase</keyword>
<dbReference type="RefSeq" id="WP_369261744.1">
    <property type="nucleotide sequence ID" value="NZ_CP163440.1"/>
</dbReference>
<sequence>MTVEGAALRSALRAHASGVAVLTAAGTAGPAGVTITSFTSVSADPALVSFCLAETSSTWARIRDCEWFGIQVLSAEQADVAERFAASGADRFAAPTRWHTGPHGVPLLDDCLAWLVCSRRERLRLGDHHMVVAAVEHALAGAPGDALVHLRGAVRPVAAPRASLVP</sequence>
<dbReference type="Gene3D" id="2.30.110.10">
    <property type="entry name" value="Electron Transport, Fmn-binding Protein, Chain A"/>
    <property type="match status" value="1"/>
</dbReference>
<dbReference type="SMART" id="SM00903">
    <property type="entry name" value="Flavin_Reduct"/>
    <property type="match status" value="1"/>
</dbReference>
<proteinExistence type="predicted"/>
<evidence type="ECO:0000259" key="2">
    <source>
        <dbReference type="SMART" id="SM00903"/>
    </source>
</evidence>
<reference evidence="3" key="1">
    <citation type="submission" date="2024-07" db="EMBL/GenBank/DDBJ databases">
        <authorList>
            <person name="Yu S.T."/>
        </authorList>
    </citation>
    <scope>NUCLEOTIDE SEQUENCE</scope>
    <source>
        <strain evidence="3">R35</strain>
    </source>
</reference>
<dbReference type="EMBL" id="CP163440">
    <property type="protein sequence ID" value="XDQ65151.1"/>
    <property type="molecule type" value="Genomic_DNA"/>
</dbReference>
<dbReference type="AlphaFoldDB" id="A0AB39SFZ3"/>